<feature type="compositionally biased region" description="Basic and acidic residues" evidence="1">
    <location>
        <begin position="857"/>
        <end position="866"/>
    </location>
</feature>
<feature type="region of interest" description="Disordered" evidence="1">
    <location>
        <begin position="857"/>
        <end position="895"/>
    </location>
</feature>
<accession>A0A812PXL0</accession>
<comment type="caution">
    <text evidence="2">The sequence shown here is derived from an EMBL/GenBank/DDBJ whole genome shotgun (WGS) entry which is preliminary data.</text>
</comment>
<proteinExistence type="predicted"/>
<dbReference type="EMBL" id="CAJNIZ010014962">
    <property type="protein sequence ID" value="CAE7368216.1"/>
    <property type="molecule type" value="Genomic_DNA"/>
</dbReference>
<evidence type="ECO:0000313" key="3">
    <source>
        <dbReference type="Proteomes" id="UP000649617"/>
    </source>
</evidence>
<feature type="compositionally biased region" description="Basic and acidic residues" evidence="1">
    <location>
        <begin position="877"/>
        <end position="887"/>
    </location>
</feature>
<protein>
    <submittedName>
        <fullName evidence="2">Uncharacterized protein</fullName>
    </submittedName>
</protein>
<dbReference type="Proteomes" id="UP000649617">
    <property type="component" value="Unassembled WGS sequence"/>
</dbReference>
<reference evidence="2" key="1">
    <citation type="submission" date="2021-02" db="EMBL/GenBank/DDBJ databases">
        <authorList>
            <person name="Dougan E. K."/>
            <person name="Rhodes N."/>
            <person name="Thang M."/>
            <person name="Chan C."/>
        </authorList>
    </citation>
    <scope>NUCLEOTIDE SEQUENCE</scope>
</reference>
<sequence>MAAAVKLKIKQQIAKTYASDPEKNECKHCVDFFAAQPAFADALKNEVQRLRQLQPMHPTLQRVPEANAPAFPTPESPWTGFLAVWQLGLEAIKGRSKMVAILEIAFSILDSFYVDQRSPLNIQFGLPGSAVADLSVMHIVGLGRSLAMKVIWQAVLDLKLTDAEMIAIAHVLASISVVTCVWEAAQTDTDVRFLALRAKFQVSESMRPDVCQLYRTFMDALTKQNVSDISAGLKRLIDTFNSQASVAGHRVSELEKQVLLSLPRQSPGFVTDLETHWNNFRTAESGVTMKFFSMEVFSLNVPADVSGIWAKILEPSPEKAYVCLRYLISVFLRNNKQQRQTAKKSSKIQASKLRVQDPILAWKTCCLWTHFADSVKKRVADNDFVNLERLFLTGCLDKEMQEKCKLLDEGICLDNFRFLQVYTGVEVAPEQLQDKEMVAEEQQEKASLNLFSVKLEREVKQWERYQTSLQEFHAVQKAAKVEFLRTQETKLKDCVTAFTQKTFPTKALTGEDAVIPYVRNCSQDWADSLGKSNDDIYYIYLVDFASLGNASSRYLARACRIIGDALAAGAERSVAVVVAPNVASFGNTYEDSFVEKAQDDVETQLRTDIYKMHVKRCQLCFAPEAFGSSKRSLVHPMWICVADTTDANGELLSRFTKSSLWHHRACVGIRSKTVGEFVNPLQTVSVQLNTVNLSKAQQYKQHISGQDLWLKVKEAVWKGLDAGPGALAAYVNLFPYDHGLLQACLQTAMEPAGRHPHEMVISGVWAYADDPSHRVKMAEWLKRAGDNQVEKYVKEKLLKLPNVVLKDYSQEGVAPTYDTREYVLTAPVEGKHLAFRQSVLDEYDSKFSKLHQEYEDLKAKHNDKHNPSGTPYKGTGKRTEPDSKSEVQGDPFPDEDCVESLEKVKEADGHVTVIQSHEPALFELVFSAKNVMYLHAKSDGVLSTEVPLMDLHGEFLTGKDAAKKDTMSYKVAGGDTAACFSHPGGPKWEPGFTRGPSTLKKFLDYLQDHTIVSVNMPCNEISVGSDGAVKVTEKEACSYLPKRVPTRTQADHSNAGSLLDFKEISWTTGEHSRKIIKLYMHFSWTPNASQGDSLTPAKPRFLLTKARRLQAGRCYKLS</sequence>
<gene>
    <name evidence="2" type="ORF">SPIL2461_LOCUS8920</name>
</gene>
<keyword evidence="3" id="KW-1185">Reference proteome</keyword>
<name>A0A812PXL0_SYMPI</name>
<dbReference type="AlphaFoldDB" id="A0A812PXL0"/>
<evidence type="ECO:0000313" key="2">
    <source>
        <dbReference type="EMBL" id="CAE7368216.1"/>
    </source>
</evidence>
<dbReference type="OrthoDB" id="409302at2759"/>
<organism evidence="2 3">
    <name type="scientific">Symbiodinium pilosum</name>
    <name type="common">Dinoflagellate</name>
    <dbReference type="NCBI Taxonomy" id="2952"/>
    <lineage>
        <taxon>Eukaryota</taxon>
        <taxon>Sar</taxon>
        <taxon>Alveolata</taxon>
        <taxon>Dinophyceae</taxon>
        <taxon>Suessiales</taxon>
        <taxon>Symbiodiniaceae</taxon>
        <taxon>Symbiodinium</taxon>
    </lineage>
</organism>
<evidence type="ECO:0000256" key="1">
    <source>
        <dbReference type="SAM" id="MobiDB-lite"/>
    </source>
</evidence>